<proteinExistence type="predicted"/>
<dbReference type="Proteomes" id="UP001595191">
    <property type="component" value="Unassembled WGS sequence"/>
</dbReference>
<keyword evidence="2" id="KW-1185">Reference proteome</keyword>
<dbReference type="EMBL" id="JBHFPV010000002">
    <property type="protein sequence ID" value="MFH6603853.1"/>
    <property type="molecule type" value="Genomic_DNA"/>
</dbReference>
<sequence>MTHELKNIINAFKIAQEEGLKTILATVVALNGSSYREPGVRMLIREDGKMIGAVSGGCVEKEVLRQAQSVFQDGTAKVMTYDGRYRLGCEGILYILLEPFDPSQRFIANFESVLKKRINFEVISYFLSEDASNSDFGSVIKLDGQPFYLRDGFKENSALQLFKEEMPPLFKLMIIGSEHDAVQLCGYAALTGWEVTIATVASEEKTVSDFPGAVDFISGLPEELDVTAVDDQTAVILMTHSYVKDLKYLLRLKGTNAVYLGILGPSARREKLLNEFLERCPEVSDTFFDRIHGPSGLNIGAETPQEIAISIISEILAVTRGQDPMPLKDKSGTIHST</sequence>
<gene>
    <name evidence="1" type="ORF">ACEZ3G_10230</name>
</gene>
<name>A0ACC7LJ96_9FLAO</name>
<organism evidence="1 2">
    <name type="scientific">Meishania litoralis</name>
    <dbReference type="NCBI Taxonomy" id="3434685"/>
    <lineage>
        <taxon>Bacteria</taxon>
        <taxon>Pseudomonadati</taxon>
        <taxon>Bacteroidota</taxon>
        <taxon>Flavobacteriia</taxon>
        <taxon>Flavobacteriales</taxon>
        <taxon>Flavobacteriaceae</taxon>
        <taxon>Meishania</taxon>
    </lineage>
</organism>
<accession>A0ACC7LJ96</accession>
<evidence type="ECO:0000313" key="2">
    <source>
        <dbReference type="Proteomes" id="UP001595191"/>
    </source>
</evidence>
<evidence type="ECO:0000313" key="1">
    <source>
        <dbReference type="EMBL" id="MFH6603853.1"/>
    </source>
</evidence>
<reference evidence="1" key="1">
    <citation type="submission" date="2024-09" db="EMBL/GenBank/DDBJ databases">
        <authorList>
            <person name="Liu J."/>
        </authorList>
    </citation>
    <scope>NUCLEOTIDE SEQUENCE</scope>
    <source>
        <strain evidence="1">NBU2967</strain>
    </source>
</reference>
<protein>
    <submittedName>
        <fullName evidence="1">XdhC family protein</fullName>
    </submittedName>
</protein>
<comment type="caution">
    <text evidence="1">The sequence shown here is derived from an EMBL/GenBank/DDBJ whole genome shotgun (WGS) entry which is preliminary data.</text>
</comment>